<protein>
    <submittedName>
        <fullName evidence="2">Uncharacterized protein</fullName>
    </submittedName>
</protein>
<dbReference type="AlphaFoldDB" id="A0AAV4HSG4"/>
<name>A0AAV4HSG4_9GAST</name>
<dbReference type="EMBL" id="BMAT01012857">
    <property type="protein sequence ID" value="GFS00645.1"/>
    <property type="molecule type" value="Genomic_DNA"/>
</dbReference>
<organism evidence="2 3">
    <name type="scientific">Elysia marginata</name>
    <dbReference type="NCBI Taxonomy" id="1093978"/>
    <lineage>
        <taxon>Eukaryota</taxon>
        <taxon>Metazoa</taxon>
        <taxon>Spiralia</taxon>
        <taxon>Lophotrochozoa</taxon>
        <taxon>Mollusca</taxon>
        <taxon>Gastropoda</taxon>
        <taxon>Heterobranchia</taxon>
        <taxon>Euthyneura</taxon>
        <taxon>Panpulmonata</taxon>
        <taxon>Sacoglossa</taxon>
        <taxon>Placobranchoidea</taxon>
        <taxon>Plakobranchidae</taxon>
        <taxon>Elysia</taxon>
    </lineage>
</organism>
<evidence type="ECO:0000313" key="2">
    <source>
        <dbReference type="EMBL" id="GFS00645.1"/>
    </source>
</evidence>
<keyword evidence="3" id="KW-1185">Reference proteome</keyword>
<proteinExistence type="predicted"/>
<feature type="compositionally biased region" description="Polar residues" evidence="1">
    <location>
        <begin position="101"/>
        <end position="112"/>
    </location>
</feature>
<comment type="caution">
    <text evidence="2">The sequence shown here is derived from an EMBL/GenBank/DDBJ whole genome shotgun (WGS) entry which is preliminary data.</text>
</comment>
<dbReference type="Proteomes" id="UP000762676">
    <property type="component" value="Unassembled WGS sequence"/>
</dbReference>
<evidence type="ECO:0000256" key="1">
    <source>
        <dbReference type="SAM" id="MobiDB-lite"/>
    </source>
</evidence>
<accession>A0AAV4HSG4</accession>
<feature type="region of interest" description="Disordered" evidence="1">
    <location>
        <begin position="96"/>
        <end position="118"/>
    </location>
</feature>
<sequence length="118" mass="12720">MGKLSQLMSELVGPCLSGSRNILHCHSFCPNWSDHASQKAETSYTATASVRIGRTMPLRKLKHLTLPQPLSELVGPCLSESWNIVHCHSLCPNRSDHASQKAGTSYTATAADTSPCGD</sequence>
<reference evidence="2 3" key="1">
    <citation type="journal article" date="2021" name="Elife">
        <title>Chloroplast acquisition without the gene transfer in kleptoplastic sea slugs, Plakobranchus ocellatus.</title>
        <authorList>
            <person name="Maeda T."/>
            <person name="Takahashi S."/>
            <person name="Yoshida T."/>
            <person name="Shimamura S."/>
            <person name="Takaki Y."/>
            <person name="Nagai Y."/>
            <person name="Toyoda A."/>
            <person name="Suzuki Y."/>
            <person name="Arimoto A."/>
            <person name="Ishii H."/>
            <person name="Satoh N."/>
            <person name="Nishiyama T."/>
            <person name="Hasebe M."/>
            <person name="Maruyama T."/>
            <person name="Minagawa J."/>
            <person name="Obokata J."/>
            <person name="Shigenobu S."/>
        </authorList>
    </citation>
    <scope>NUCLEOTIDE SEQUENCE [LARGE SCALE GENOMIC DNA]</scope>
</reference>
<gene>
    <name evidence="2" type="ORF">ElyMa_006403500</name>
</gene>
<evidence type="ECO:0000313" key="3">
    <source>
        <dbReference type="Proteomes" id="UP000762676"/>
    </source>
</evidence>